<sequence>MSGQYDPTSSTLDDIKRLQQMEESLYKELETTSAKQALTTIPNADSCYGYDCTIEGQKCLSGKPGSGNKNWVCKNKKWIVDTPSSDNDEQPIDYGKQGRIMDQIDQLTQMRLNMFKQIQGQFTGDQSDLTGTQKGLASQLALAKVAEAQLTDMKTQVRKLEEMKNDKLRMVEIGSYEAQRYDAYKTVMFYIFLAAVSMVLLNKTAQLGVLPDFLSTGIIAVVLVVAIIMVGRKLLDIGARSPLNFDKYNFSSDLVVQQSQPGYETVLDHDKRAFVKMLYGAETSYDDAKQQLSGYTKSAGEEIQKVYGDGVSAFGLNGSVDRVKIERIAPPSASLSMPNVENFAAF</sequence>
<evidence type="ECO:0000256" key="1">
    <source>
        <dbReference type="SAM" id="Phobius"/>
    </source>
</evidence>
<dbReference type="AlphaFoldDB" id="A0A6C0BUT4"/>
<keyword evidence="1" id="KW-0812">Transmembrane</keyword>
<feature type="transmembrane region" description="Helical" evidence="1">
    <location>
        <begin position="213"/>
        <end position="231"/>
    </location>
</feature>
<accession>A0A6C0BUT4</accession>
<keyword evidence="1" id="KW-1133">Transmembrane helix</keyword>
<keyword evidence="1" id="KW-0472">Membrane</keyword>
<protein>
    <submittedName>
        <fullName evidence="2">Uncharacterized protein</fullName>
    </submittedName>
</protein>
<organism evidence="2">
    <name type="scientific">viral metagenome</name>
    <dbReference type="NCBI Taxonomy" id="1070528"/>
    <lineage>
        <taxon>unclassified sequences</taxon>
        <taxon>metagenomes</taxon>
        <taxon>organismal metagenomes</taxon>
    </lineage>
</organism>
<proteinExistence type="predicted"/>
<evidence type="ECO:0000313" key="2">
    <source>
        <dbReference type="EMBL" id="QHS95840.1"/>
    </source>
</evidence>
<feature type="transmembrane region" description="Helical" evidence="1">
    <location>
        <begin position="183"/>
        <end position="201"/>
    </location>
</feature>
<reference evidence="2" key="1">
    <citation type="journal article" date="2020" name="Nature">
        <title>Giant virus diversity and host interactions through global metagenomics.</title>
        <authorList>
            <person name="Schulz F."/>
            <person name="Roux S."/>
            <person name="Paez-Espino D."/>
            <person name="Jungbluth S."/>
            <person name="Walsh D.A."/>
            <person name="Denef V.J."/>
            <person name="McMahon K.D."/>
            <person name="Konstantinidis K.T."/>
            <person name="Eloe-Fadrosh E.A."/>
            <person name="Kyrpides N.C."/>
            <person name="Woyke T."/>
        </authorList>
    </citation>
    <scope>NUCLEOTIDE SEQUENCE</scope>
    <source>
        <strain evidence="2">GVMAG-M-3300018868-6</strain>
    </source>
</reference>
<dbReference type="EMBL" id="MN739258">
    <property type="protein sequence ID" value="QHS95840.1"/>
    <property type="molecule type" value="Genomic_DNA"/>
</dbReference>
<name>A0A6C0BUT4_9ZZZZ</name>